<keyword evidence="1" id="KW-0863">Zinc-finger</keyword>
<dbReference type="RefSeq" id="XP_001452453.1">
    <property type="nucleotide sequence ID" value="XM_001452416.1"/>
</dbReference>
<dbReference type="Proteomes" id="UP000000600">
    <property type="component" value="Unassembled WGS sequence"/>
</dbReference>
<keyword evidence="4" id="KW-1185">Reference proteome</keyword>
<evidence type="ECO:0000259" key="2">
    <source>
        <dbReference type="PROSITE" id="PS50157"/>
    </source>
</evidence>
<dbReference type="InterPro" id="IPR013087">
    <property type="entry name" value="Znf_C2H2_type"/>
</dbReference>
<name>A0DPT9_PARTE</name>
<keyword evidence="1" id="KW-0862">Zinc</keyword>
<dbReference type="HOGENOM" id="CLU_1191890_0_0_1"/>
<organism evidence="3 4">
    <name type="scientific">Paramecium tetraurelia</name>
    <dbReference type="NCBI Taxonomy" id="5888"/>
    <lineage>
        <taxon>Eukaryota</taxon>
        <taxon>Sar</taxon>
        <taxon>Alveolata</taxon>
        <taxon>Ciliophora</taxon>
        <taxon>Intramacronucleata</taxon>
        <taxon>Oligohymenophorea</taxon>
        <taxon>Peniculida</taxon>
        <taxon>Parameciidae</taxon>
        <taxon>Paramecium</taxon>
    </lineage>
</organism>
<accession>A0DPT9</accession>
<protein>
    <recommendedName>
        <fullName evidence="2">C2H2-type domain-containing protein</fullName>
    </recommendedName>
</protein>
<dbReference type="KEGG" id="ptm:GSPATT00019238001"/>
<evidence type="ECO:0000256" key="1">
    <source>
        <dbReference type="PROSITE-ProRule" id="PRU00042"/>
    </source>
</evidence>
<dbReference type="PANTHER" id="PTHR16295">
    <property type="entry name" value="TRAF-TYPE ZINC FINGER PROTEIN-RELATED"/>
    <property type="match status" value="1"/>
</dbReference>
<dbReference type="EMBL" id="CT868529">
    <property type="protein sequence ID" value="CAK85056.1"/>
    <property type="molecule type" value="Genomic_DNA"/>
</dbReference>
<dbReference type="AlphaFoldDB" id="A0DPT9"/>
<gene>
    <name evidence="3" type="ORF">GSPATT00019238001</name>
</gene>
<dbReference type="GO" id="GO:0005739">
    <property type="term" value="C:mitochondrion"/>
    <property type="evidence" value="ECO:0000318"/>
    <property type="project" value="GO_Central"/>
</dbReference>
<proteinExistence type="predicted"/>
<dbReference type="PANTHER" id="PTHR16295:SF10">
    <property type="entry name" value="EXPRESSED PROTEIN"/>
    <property type="match status" value="1"/>
</dbReference>
<feature type="domain" description="C2H2-type" evidence="2">
    <location>
        <begin position="118"/>
        <end position="145"/>
    </location>
</feature>
<dbReference type="InterPro" id="IPR051986">
    <property type="entry name" value="Innate_Immune_Apopt_Reg"/>
</dbReference>
<dbReference type="InParanoid" id="A0DPT9"/>
<evidence type="ECO:0000313" key="3">
    <source>
        <dbReference type="EMBL" id="CAK85056.1"/>
    </source>
</evidence>
<dbReference type="InterPro" id="IPR013083">
    <property type="entry name" value="Znf_RING/FYVE/PHD"/>
</dbReference>
<keyword evidence="1" id="KW-0479">Metal-binding</keyword>
<dbReference type="GeneID" id="5038238"/>
<dbReference type="OrthoDB" id="6077919at2759"/>
<reference evidence="3 4" key="1">
    <citation type="journal article" date="2006" name="Nature">
        <title>Global trends of whole-genome duplications revealed by the ciliate Paramecium tetraurelia.</title>
        <authorList>
            <consortium name="Genoscope"/>
            <person name="Aury J.-M."/>
            <person name="Jaillon O."/>
            <person name="Duret L."/>
            <person name="Noel B."/>
            <person name="Jubin C."/>
            <person name="Porcel B.M."/>
            <person name="Segurens B."/>
            <person name="Daubin V."/>
            <person name="Anthouard V."/>
            <person name="Aiach N."/>
            <person name="Arnaiz O."/>
            <person name="Billaut A."/>
            <person name="Beisson J."/>
            <person name="Blanc I."/>
            <person name="Bouhouche K."/>
            <person name="Camara F."/>
            <person name="Duharcourt S."/>
            <person name="Guigo R."/>
            <person name="Gogendeau D."/>
            <person name="Katinka M."/>
            <person name="Keller A.-M."/>
            <person name="Kissmehl R."/>
            <person name="Klotz C."/>
            <person name="Koll F."/>
            <person name="Le Moue A."/>
            <person name="Lepere C."/>
            <person name="Malinsky S."/>
            <person name="Nowacki M."/>
            <person name="Nowak J.K."/>
            <person name="Plattner H."/>
            <person name="Poulain J."/>
            <person name="Ruiz F."/>
            <person name="Serrano V."/>
            <person name="Zagulski M."/>
            <person name="Dessen P."/>
            <person name="Betermier M."/>
            <person name="Weissenbach J."/>
            <person name="Scarpelli C."/>
            <person name="Schachter V."/>
            <person name="Sperling L."/>
            <person name="Meyer E."/>
            <person name="Cohen J."/>
            <person name="Wincker P."/>
        </authorList>
    </citation>
    <scope>NUCLEOTIDE SEQUENCE [LARGE SCALE GENOMIC DNA]</scope>
    <source>
        <strain evidence="3 4">Stock d4-2</strain>
    </source>
</reference>
<sequence>MSFIVLKISKNAVYAKQTSIPMIKKSIQIIIQQIHVKTAMSFKVKLSSIVTQLEDLFNHKCQQCQYCSQFYSPQELEDHLEQCKLIITKCLFCGEAIQNKLLELHRPYCQQQYEKGKFKCEYCKEYFNSQQNLKYHQKMCEKDQQLCPYCNLDLMADFKEEHIKICESRTEPCSFCGQRILLKNKPNHELNCFQQQQNYVQDKIEIYQPTQIQYEQITDEYLEEYLKLNDSDY</sequence>
<dbReference type="Gene3D" id="3.30.40.10">
    <property type="entry name" value="Zinc/RING finger domain, C3HC4 (zinc finger)"/>
    <property type="match status" value="2"/>
</dbReference>
<dbReference type="GO" id="GO:0008270">
    <property type="term" value="F:zinc ion binding"/>
    <property type="evidence" value="ECO:0007669"/>
    <property type="project" value="UniProtKB-KW"/>
</dbReference>
<evidence type="ECO:0000313" key="4">
    <source>
        <dbReference type="Proteomes" id="UP000000600"/>
    </source>
</evidence>
<dbReference type="OMA" id="ICESRTE"/>
<dbReference type="PROSITE" id="PS50157">
    <property type="entry name" value="ZINC_FINGER_C2H2_2"/>
    <property type="match status" value="1"/>
</dbReference>